<dbReference type="OrthoDB" id="14911at2759"/>
<feature type="compositionally biased region" description="Acidic residues" evidence="11">
    <location>
        <begin position="552"/>
        <end position="567"/>
    </location>
</feature>
<dbReference type="SUPFAM" id="SSF64268">
    <property type="entry name" value="PX domain"/>
    <property type="match status" value="1"/>
</dbReference>
<dbReference type="InterPro" id="IPR001736">
    <property type="entry name" value="PLipase_D/transphosphatidylase"/>
</dbReference>
<dbReference type="Gene3D" id="3.30.870.10">
    <property type="entry name" value="Endonuclease Chain A"/>
    <property type="match status" value="2"/>
</dbReference>
<feature type="region of interest" description="Disordered" evidence="11">
    <location>
        <begin position="1816"/>
        <end position="1849"/>
    </location>
</feature>
<evidence type="ECO:0000256" key="6">
    <source>
        <dbReference type="ARBA" id="ARBA00022963"/>
    </source>
</evidence>
<evidence type="ECO:0000256" key="5">
    <source>
        <dbReference type="ARBA" id="ARBA00022801"/>
    </source>
</evidence>
<dbReference type="InterPro" id="IPR001683">
    <property type="entry name" value="PX_dom"/>
</dbReference>
<evidence type="ECO:0000256" key="8">
    <source>
        <dbReference type="ARBA" id="ARBA00042228"/>
    </source>
</evidence>
<feature type="compositionally biased region" description="Polar residues" evidence="11">
    <location>
        <begin position="1736"/>
        <end position="1749"/>
    </location>
</feature>
<dbReference type="Pfam" id="PF00614">
    <property type="entry name" value="PLDc"/>
    <property type="match status" value="1"/>
</dbReference>
<dbReference type="FunCoup" id="W2S044">
    <property type="interactions" value="124"/>
</dbReference>
<dbReference type="FunFam" id="3.30.870.10:FF:000011">
    <property type="entry name" value="Phospholipase"/>
    <property type="match status" value="1"/>
</dbReference>
<feature type="compositionally biased region" description="Polar residues" evidence="11">
    <location>
        <begin position="1"/>
        <end position="14"/>
    </location>
</feature>
<sequence>MAETTAASPPQVTETPPPELKLDTNTESLGEGVNNDALRKEEGSVVPPSGTPARDATSFLSPTPPARTPNDESPDRTSPRTSTSKPFSALKRPGRSKLSDQSPVSLNGHTGERDADQNGTATPPTGRKGVQFSGNTEEYDSADAGQETPPVSAIDRGEPRSQSLYSKLRALATSQGFAHTRTPSNVSARSGDGKELDGHLSVPLPRQGTGLSATLEEADSDADADAEESGAETNNERTGPSRGRRKPRSRLVDEIDTAPPSPHSPMRSGLVSAPLHSDVEHPGRLTRRATDNDAHNDHLGVSEDEGRKQKLGATWTPRHPLRGLSYGGQRKPSDTGVENREGRPALSGLRMLTTLPSARERSPGRDGEASETPKTSRRKMLTERGTTLSAQKWRQFRQKIQTLGQSKKKERTQDHQKSAQLLAELQAGGPAALMLASMFQRDENNNRRVPVLLEQLKVQVTDSEVDRFRDPENPTPGDRHIIFRIELEYGSGINRMKWTINRSLRDFVNLHARYKLHFSSEKLKGRGDAGEKMPKFPRKAFPFLKDFGFNDEEDDEDDEQQQEGAETDTERPRPWNRPSFALIRRRSSIDNSGRDPVVSERLRQQARKRLEIYLQRMISFMLFRADSNRLCKFLEVSALGMRLAAEGSYHGKEGYLMIQSAKGVDFRKVLTPENIKTVTRRYAPKWFLVRHSYVVCVDSPEEMHIYDVFLFDSDFRIQSYRKRIKEGSKAQEIAEAARETAKHPQHHRLKLYNSERRLKLLARNERQLNQFEASIRSTVSVSPWCDPTRFDSFAPVRTKCFAQWLVDGRDYMWVVSRALNQAKDVIYIHDWWLSPELYMRRPPAISQKWRLDRLLKRKAEEGVKVFVIVYRNVESAIPIDSQYTKFSLLDLHPNVFVQRSPNQFRQNTFFWAHHEKICIVDHTVAFVGGIDLCFGRWDTPQHTLIDDKPTGFEPSEEPKDADHCQLWPGKDYSNPRIQDFYELNKPYEEMYNRQKTARMPWHDISMQVVGQPARDLTRHFVQRWNYILRQRKPTRPTPFLLPPPDFVPADLEALGLDGTCEVQILRSAGAWSLGTPEKTEHSIMNAYVKMIEESEHFVYIENQFFISSCETERVTIFNQIGDALIERITRAHKNEETWRAVIVIPLIPGFQNTVEQEGGTSVRLIMQYQYRSICRGESSIFGRLRAENIEPEEYIQFYSLRQWGRIGPNNALATEQLYIHAKCMIVDDRVAIIGSANINERSMLGNRDSECAAVVRDTDMLWSRMNGQPYQVGRFPHTLRMRLMREHLGLDVDKIMEDAQAMEQEHNKTAAAEGRPQSPQDDESQYLSPQSAVSDNISPLGNDDSRTRAAFEKAFGRTTRGTSSGELREELLKRHEELMSFNHDVDWEQADNPNLKANRKVTEDHRVTKNDTHRQDVVGHGFDHMHDIEVKGYGTGRDTALVKDTKEVLMTNLDSEGHTSLSTPWRKGEHARLPSYVAKMETPNPPMPPRPTTQRMNTEELGLPMLSQLPALPQEDDTDIGGPALAKFNTRDSYHPHHPLMNELRRPLVDRDCMLDPVIESFVEDTWHAVAENNTKIYRTVFRCMPDNLVRDWAEYQQYVKYEQRFEQLQGTDTVEDKVPSSQATRTGPPGAGTSPSMAVANNFANLKKVPTDMSQKGSEVKEALRKKIAGQEPIEDLVRREKEDLRSWAKEANEKQAERQGKVLTRRDTMPEKELDEKAAGLPTVPEHEPGRLETSASDSSKPNSSGGITDEKSNHIPAGDTAVASVDGNKDATATAASRRDSISFAPLNSPQTNASGSSGEKIMAYSDVLNHNMGVAGGPSTSAAGGTQKRRRRATTRSSRREFSASDDILSVEEAEELLECVQGRLVAWPYDWLEKVEAGSNWLFSFDQISPIEI</sequence>
<dbReference type="Proteomes" id="UP000030752">
    <property type="component" value="Unassembled WGS sequence"/>
</dbReference>
<dbReference type="EMBL" id="KB822719">
    <property type="protein sequence ID" value="ETN41383.1"/>
    <property type="molecule type" value="Genomic_DNA"/>
</dbReference>
<dbReference type="HOGENOM" id="CLU_000690_0_1_1"/>
<evidence type="ECO:0000256" key="2">
    <source>
        <dbReference type="ARBA" id="ARBA00008664"/>
    </source>
</evidence>
<evidence type="ECO:0000313" key="15">
    <source>
        <dbReference type="Proteomes" id="UP000030752"/>
    </source>
</evidence>
<dbReference type="RefSeq" id="XP_008715892.1">
    <property type="nucleotide sequence ID" value="XM_008717670.1"/>
</dbReference>
<dbReference type="PANTHER" id="PTHR18896">
    <property type="entry name" value="PHOSPHOLIPASE D"/>
    <property type="match status" value="1"/>
</dbReference>
<dbReference type="CDD" id="cd09141">
    <property type="entry name" value="PLDc_vPLD1_2_yPLD_like_2"/>
    <property type="match status" value="1"/>
</dbReference>
<evidence type="ECO:0000256" key="7">
    <source>
        <dbReference type="ARBA" id="ARBA00023098"/>
    </source>
</evidence>
<dbReference type="SMART" id="SM00312">
    <property type="entry name" value="PX"/>
    <property type="match status" value="1"/>
</dbReference>
<name>W2S044_CYPE1</name>
<dbReference type="CDD" id="cd09138">
    <property type="entry name" value="PLDc_vPLD1_2_yPLD_like_1"/>
    <property type="match status" value="1"/>
</dbReference>
<accession>W2S044</accession>
<dbReference type="InterPro" id="IPR036871">
    <property type="entry name" value="PX_dom_sf"/>
</dbReference>
<feature type="region of interest" description="Disordered" evidence="11">
    <location>
        <begin position="552"/>
        <end position="577"/>
    </location>
</feature>
<feature type="compositionally biased region" description="Basic and acidic residues" evidence="11">
    <location>
        <begin position="277"/>
        <end position="308"/>
    </location>
</feature>
<keyword evidence="4" id="KW-0677">Repeat</keyword>
<feature type="region of interest" description="Disordered" evidence="11">
    <location>
        <begin position="1692"/>
        <end position="1780"/>
    </location>
</feature>
<organism evidence="14 15">
    <name type="scientific">Cyphellophora europaea (strain CBS 101466)</name>
    <name type="common">Phialophora europaea</name>
    <dbReference type="NCBI Taxonomy" id="1220924"/>
    <lineage>
        <taxon>Eukaryota</taxon>
        <taxon>Fungi</taxon>
        <taxon>Dikarya</taxon>
        <taxon>Ascomycota</taxon>
        <taxon>Pezizomycotina</taxon>
        <taxon>Eurotiomycetes</taxon>
        <taxon>Chaetothyriomycetidae</taxon>
        <taxon>Chaetothyriales</taxon>
        <taxon>Cyphellophoraceae</taxon>
        <taxon>Cyphellophora</taxon>
    </lineage>
</organism>
<comment type="catalytic activity">
    <reaction evidence="1">
        <text>a 1,2-diacyl-sn-glycero-3-phosphocholine + H2O = a 1,2-diacyl-sn-glycero-3-phosphate + choline + H(+)</text>
        <dbReference type="Rhea" id="RHEA:14445"/>
        <dbReference type="ChEBI" id="CHEBI:15354"/>
        <dbReference type="ChEBI" id="CHEBI:15377"/>
        <dbReference type="ChEBI" id="CHEBI:15378"/>
        <dbReference type="ChEBI" id="CHEBI:57643"/>
        <dbReference type="ChEBI" id="CHEBI:58608"/>
        <dbReference type="EC" id="3.1.4.4"/>
    </reaction>
</comment>
<dbReference type="InterPro" id="IPR015679">
    <property type="entry name" value="PLipase_D_fam"/>
</dbReference>
<dbReference type="eggNOG" id="KOG1329">
    <property type="taxonomic scope" value="Eukaryota"/>
</dbReference>
<dbReference type="CDD" id="cd01254">
    <property type="entry name" value="PH_PLD"/>
    <property type="match status" value="1"/>
</dbReference>
<evidence type="ECO:0000259" key="12">
    <source>
        <dbReference type="PROSITE" id="PS50035"/>
    </source>
</evidence>
<keyword evidence="6" id="KW-0442">Lipid degradation</keyword>
<dbReference type="SMART" id="SM00155">
    <property type="entry name" value="PLDc"/>
    <property type="match status" value="2"/>
</dbReference>
<comment type="similarity">
    <text evidence="2">Belongs to the phospholipase D family.</text>
</comment>
<dbReference type="PROSITE" id="PS50035">
    <property type="entry name" value="PLD"/>
    <property type="match status" value="2"/>
</dbReference>
<reference evidence="14 15" key="1">
    <citation type="submission" date="2013-03" db="EMBL/GenBank/DDBJ databases">
        <title>The Genome Sequence of Phialophora europaea CBS 101466.</title>
        <authorList>
            <consortium name="The Broad Institute Genomics Platform"/>
            <person name="Cuomo C."/>
            <person name="de Hoog S."/>
            <person name="Gorbushina A."/>
            <person name="Walker B."/>
            <person name="Young S.K."/>
            <person name="Zeng Q."/>
            <person name="Gargeya S."/>
            <person name="Fitzgerald M."/>
            <person name="Haas B."/>
            <person name="Abouelleil A."/>
            <person name="Allen A.W."/>
            <person name="Alvarado L."/>
            <person name="Arachchi H.M."/>
            <person name="Berlin A.M."/>
            <person name="Chapman S.B."/>
            <person name="Gainer-Dewar J."/>
            <person name="Goldberg J."/>
            <person name="Griggs A."/>
            <person name="Gujja S."/>
            <person name="Hansen M."/>
            <person name="Howarth C."/>
            <person name="Imamovic A."/>
            <person name="Ireland A."/>
            <person name="Larimer J."/>
            <person name="McCowan C."/>
            <person name="Murphy C."/>
            <person name="Pearson M."/>
            <person name="Poon T.W."/>
            <person name="Priest M."/>
            <person name="Roberts A."/>
            <person name="Saif S."/>
            <person name="Shea T."/>
            <person name="Sisk P."/>
            <person name="Sykes S."/>
            <person name="Wortman J."/>
            <person name="Nusbaum C."/>
            <person name="Birren B."/>
        </authorList>
    </citation>
    <scope>NUCLEOTIDE SEQUENCE [LARGE SCALE GENOMIC DNA]</scope>
    <source>
        <strain evidence="14 15">CBS 101466</strain>
    </source>
</reference>
<dbReference type="SUPFAM" id="SSF56024">
    <property type="entry name" value="Phospholipase D/nuclease"/>
    <property type="match status" value="2"/>
</dbReference>
<dbReference type="GeneID" id="19970657"/>
<protein>
    <recommendedName>
        <fullName evidence="9">Phospholipase D1</fullName>
        <ecNumber evidence="3">3.1.4.4</ecNumber>
    </recommendedName>
    <alternativeName>
        <fullName evidence="8">Choline phosphatase 1</fullName>
    </alternativeName>
    <alternativeName>
        <fullName evidence="10">Phosphatidylcholine-hydrolyzing phospholipase D1</fullName>
    </alternativeName>
</protein>
<proteinExistence type="inferred from homology"/>
<dbReference type="VEuPathDB" id="FungiDB:HMPREF1541_03318"/>
<dbReference type="InterPro" id="IPR025202">
    <property type="entry name" value="PLD-like_dom"/>
</dbReference>
<dbReference type="InParanoid" id="W2S044"/>
<dbReference type="GO" id="GO:0035091">
    <property type="term" value="F:phosphatidylinositol binding"/>
    <property type="evidence" value="ECO:0007669"/>
    <property type="project" value="InterPro"/>
</dbReference>
<evidence type="ECO:0000256" key="10">
    <source>
        <dbReference type="ARBA" id="ARBA00079280"/>
    </source>
</evidence>
<dbReference type="GO" id="GO:0009395">
    <property type="term" value="P:phospholipid catabolic process"/>
    <property type="evidence" value="ECO:0007669"/>
    <property type="project" value="TreeGrafter"/>
</dbReference>
<dbReference type="PANTHER" id="PTHR18896:SF76">
    <property type="entry name" value="PHOSPHOLIPASE"/>
    <property type="match status" value="1"/>
</dbReference>
<feature type="region of interest" description="Disordered" evidence="11">
    <location>
        <begin position="1"/>
        <end position="388"/>
    </location>
</feature>
<evidence type="ECO:0000259" key="13">
    <source>
        <dbReference type="PROSITE" id="PS50195"/>
    </source>
</evidence>
<feature type="region of interest" description="Disordered" evidence="11">
    <location>
        <begin position="1613"/>
        <end position="1636"/>
    </location>
</feature>
<feature type="domain" description="PLD phosphodiesterase" evidence="12">
    <location>
        <begin position="909"/>
        <end position="936"/>
    </location>
</feature>
<evidence type="ECO:0000256" key="3">
    <source>
        <dbReference type="ARBA" id="ARBA00012027"/>
    </source>
</evidence>
<evidence type="ECO:0000313" key="14">
    <source>
        <dbReference type="EMBL" id="ETN41383.1"/>
    </source>
</evidence>
<evidence type="ECO:0000256" key="9">
    <source>
        <dbReference type="ARBA" id="ARBA00074658"/>
    </source>
</evidence>
<feature type="compositionally biased region" description="Low complexity" evidence="11">
    <location>
        <begin position="1821"/>
        <end position="1830"/>
    </location>
</feature>
<keyword evidence="5" id="KW-0378">Hydrolase</keyword>
<dbReference type="PROSITE" id="PS50195">
    <property type="entry name" value="PX"/>
    <property type="match status" value="1"/>
</dbReference>
<dbReference type="STRING" id="1220924.W2S044"/>
<feature type="compositionally biased region" description="Basic and acidic residues" evidence="11">
    <location>
        <begin position="331"/>
        <end position="343"/>
    </location>
</feature>
<gene>
    <name evidence="14" type="ORF">HMPREF1541_03318</name>
</gene>
<dbReference type="EC" id="3.1.4.4" evidence="3"/>
<dbReference type="Gene3D" id="3.30.1520.10">
    <property type="entry name" value="Phox-like domain"/>
    <property type="match status" value="1"/>
</dbReference>
<feature type="compositionally biased region" description="Polar residues" evidence="11">
    <location>
        <begin position="99"/>
        <end position="108"/>
    </location>
</feature>
<evidence type="ECO:0000256" key="4">
    <source>
        <dbReference type="ARBA" id="ARBA00022737"/>
    </source>
</evidence>
<dbReference type="Pfam" id="PF13091">
    <property type="entry name" value="PLDc_2"/>
    <property type="match status" value="1"/>
</dbReference>
<feature type="domain" description="PLD phosphodiesterase" evidence="12">
    <location>
        <begin position="1215"/>
        <end position="1242"/>
    </location>
</feature>
<keyword evidence="7" id="KW-0443">Lipid metabolism</keyword>
<evidence type="ECO:0000256" key="11">
    <source>
        <dbReference type="SAM" id="MobiDB-lite"/>
    </source>
</evidence>
<feature type="region of interest" description="Disordered" evidence="11">
    <location>
        <begin position="1303"/>
        <end position="1344"/>
    </location>
</feature>
<feature type="compositionally biased region" description="Basic and acidic residues" evidence="11">
    <location>
        <begin position="69"/>
        <end position="78"/>
    </location>
</feature>
<feature type="compositionally biased region" description="Acidic residues" evidence="11">
    <location>
        <begin position="216"/>
        <end position="230"/>
    </location>
</feature>
<feature type="compositionally biased region" description="Basic and acidic residues" evidence="11">
    <location>
        <begin position="358"/>
        <end position="368"/>
    </location>
</feature>
<keyword evidence="15" id="KW-1185">Reference proteome</keyword>
<evidence type="ECO:0000256" key="1">
    <source>
        <dbReference type="ARBA" id="ARBA00000798"/>
    </source>
</evidence>
<dbReference type="GO" id="GO:0004630">
    <property type="term" value="F:phospholipase D activity"/>
    <property type="evidence" value="ECO:0007669"/>
    <property type="project" value="UniProtKB-EC"/>
</dbReference>
<feature type="compositionally biased region" description="Basic and acidic residues" evidence="11">
    <location>
        <begin position="1692"/>
        <end position="1720"/>
    </location>
</feature>
<feature type="compositionally biased region" description="Polar residues" evidence="11">
    <location>
        <begin position="1325"/>
        <end position="1339"/>
    </location>
</feature>
<feature type="compositionally biased region" description="Polar residues" evidence="11">
    <location>
        <begin position="172"/>
        <end position="188"/>
    </location>
</feature>
<feature type="compositionally biased region" description="Low complexity" evidence="11">
    <location>
        <begin position="79"/>
        <end position="88"/>
    </location>
</feature>
<feature type="domain" description="PX" evidence="13">
    <location>
        <begin position="461"/>
        <end position="641"/>
    </location>
</feature>